<protein>
    <submittedName>
        <fullName evidence="9">Leucine-rich repeat domain-containing protein</fullName>
    </submittedName>
</protein>
<evidence type="ECO:0000256" key="5">
    <source>
        <dbReference type="SAM" id="MobiDB-lite"/>
    </source>
</evidence>
<evidence type="ECO:0000259" key="8">
    <source>
        <dbReference type="PROSITE" id="PS50847"/>
    </source>
</evidence>
<comment type="caution">
    <text evidence="9">The sequence shown here is derived from an EMBL/GenBank/DDBJ whole genome shotgun (WGS) entry which is preliminary data.</text>
</comment>
<dbReference type="InterPro" id="IPR053139">
    <property type="entry name" value="Surface_bspA-like"/>
</dbReference>
<evidence type="ECO:0000256" key="7">
    <source>
        <dbReference type="SAM" id="SignalP"/>
    </source>
</evidence>
<dbReference type="PANTHER" id="PTHR45661:SF3">
    <property type="entry name" value="IG-LIKE DOMAIN-CONTAINING PROTEIN"/>
    <property type="match status" value="1"/>
</dbReference>
<evidence type="ECO:0000256" key="6">
    <source>
        <dbReference type="SAM" id="Phobius"/>
    </source>
</evidence>
<dbReference type="InterPro" id="IPR019931">
    <property type="entry name" value="LPXTG_anchor"/>
</dbReference>
<gene>
    <name evidence="9" type="ORF">K8V20_13620</name>
</gene>
<name>A0A921LPA2_9FIRM</name>
<keyword evidence="2" id="KW-0964">Secreted</keyword>
<dbReference type="Pfam" id="PF13306">
    <property type="entry name" value="LRR_5"/>
    <property type="match status" value="2"/>
</dbReference>
<feature type="chain" id="PRO_5037070892" evidence="7">
    <location>
        <begin position="30"/>
        <end position="1129"/>
    </location>
</feature>
<reference evidence="9" key="1">
    <citation type="journal article" date="2021" name="PeerJ">
        <title>Extensive microbial diversity within the chicken gut microbiome revealed by metagenomics and culture.</title>
        <authorList>
            <person name="Gilroy R."/>
            <person name="Ravi A."/>
            <person name="Getino M."/>
            <person name="Pursley I."/>
            <person name="Horton D.L."/>
            <person name="Alikhan N.F."/>
            <person name="Baker D."/>
            <person name="Gharbi K."/>
            <person name="Hall N."/>
            <person name="Watson M."/>
            <person name="Adriaenssens E.M."/>
            <person name="Foster-Nyarko E."/>
            <person name="Jarju S."/>
            <person name="Secka A."/>
            <person name="Antonio M."/>
            <person name="Oren A."/>
            <person name="Chaudhuri R.R."/>
            <person name="La Ragione R."/>
            <person name="Hildebrand F."/>
            <person name="Pallen M.J."/>
        </authorList>
    </citation>
    <scope>NUCLEOTIDE SEQUENCE</scope>
    <source>
        <strain evidence="9">ChiBcec21-2208</strain>
    </source>
</reference>
<dbReference type="PANTHER" id="PTHR45661">
    <property type="entry name" value="SURFACE ANTIGEN"/>
    <property type="match status" value="1"/>
</dbReference>
<dbReference type="EMBL" id="DYVE01000344">
    <property type="protein sequence ID" value="HJG29666.1"/>
    <property type="molecule type" value="Genomic_DNA"/>
</dbReference>
<evidence type="ECO:0000256" key="4">
    <source>
        <dbReference type="ARBA" id="ARBA00023088"/>
    </source>
</evidence>
<dbReference type="Proteomes" id="UP000782880">
    <property type="component" value="Unassembled WGS sequence"/>
</dbReference>
<evidence type="ECO:0000313" key="9">
    <source>
        <dbReference type="EMBL" id="HJG29666.1"/>
    </source>
</evidence>
<dbReference type="AlphaFoldDB" id="A0A921LPA2"/>
<keyword evidence="6" id="KW-0472">Membrane</keyword>
<keyword evidence="6" id="KW-1133">Transmembrane helix</keyword>
<evidence type="ECO:0000256" key="2">
    <source>
        <dbReference type="ARBA" id="ARBA00022525"/>
    </source>
</evidence>
<sequence length="1129" mass="121181">MMRRRSSKILAVTLALALGLNAMPFGALAVQETAGAVVSEETTLASTPETAATAETAQNTVEADANRADVAMLAEVYAQSSADAPMAVPGEALVIQNGVYYGISKSWFESVNPEKEKMYFSVSIPSSVTTIASDGFRDTWSSDKQKYGAVNSNDGVGTYAIVSVDFSQATSLTTIKSQAAMSTSLAGVLDLSNTKLETIEKSAFSGCTGITGVILPQTLRYMGTQDGTSGSVFKQCSALQYVRVAGGDPDAVFELPENLEVIGKQSFYKCTGLPENTTVKIPASVTIVGSEAFYYTPNITTIIVETENAASYDGAAFKGSEYGFGKRLTVFKNAAAKKTFTPSGSSSYANSITYEFTLQFDNVASEQKLYGQPLYICKDADGNWFANENYSLPEAPAVEPKEGYQGGWANEGKLINMHTALKPDGDILVLTAENVLQDPDVEFIVDGKVLAAEDTYPKLNLTNDTVHTIGVQVSHPLENAEDSDVEVRFEYEWTDVWDGGKQGPRMEEDGFGRYNAQSNPDVTNTITIRGAQDERTNGQYSGTDYGDGYYLLEIYGYEKTKDSEQWTLFYKSASTAIASDPQRTVNTAYLFDVVTSAPATKPEVTAQDLTVEYGYDQAALEASVTEVAGNTYTYQWYEATQEGQVENGTAIQGANAKTLSLPTGKAAGMYYYYFEATATNPLNGDTKTTAVPVKFVVTEVHVVIWPASITVYMGGDNGADAVVGEDNKITASNSLPEAGFTFNLPKAIGDPSELVFFEESSGKTWTVEPYDGKAEHKVYRIVPAKGQDPVRLQFTDADGHAVVSDAFTVGEAVNKEFSMSLYKGSTETVMARKAGDPNGTAFEIELQTGTLTVRGTTANVQYGELNKEAEAGKPAVSAPEGTTFTINESNVVASADGVALLFDDIIENTQSESNRKALLEAKVNEVLKDVTVPADKVRAFDMKYLDLVDTQNGNAWVKASNPVTVSWPYPEGTDQNTDFTLLHFEDLHRDMAANDVANSIANAKVSPVKVTKTATHIEFTTDGFSPFVLVWNTDKPAKPTPPPEPGDNEGDNNNNGNSGNGSNNGGTTSATPAPTAQPAEVKNTTAQPAAAAVIPQTGDESHPMLWVVLLAVSGSLAAVLAYKRRKEER</sequence>
<keyword evidence="4" id="KW-0572">Peptidoglycan-anchor</keyword>
<feature type="region of interest" description="Disordered" evidence="5">
    <location>
        <begin position="1032"/>
        <end position="1098"/>
    </location>
</feature>
<accession>A0A921LPA2</accession>
<dbReference type="InterPro" id="IPR026906">
    <property type="entry name" value="LRR_5"/>
</dbReference>
<feature type="domain" description="Gram-positive cocci surface proteins LPxTG" evidence="8">
    <location>
        <begin position="1094"/>
        <end position="1129"/>
    </location>
</feature>
<dbReference type="Gene3D" id="3.80.10.10">
    <property type="entry name" value="Ribonuclease Inhibitor"/>
    <property type="match status" value="1"/>
</dbReference>
<evidence type="ECO:0000256" key="1">
    <source>
        <dbReference type="ARBA" id="ARBA00022512"/>
    </source>
</evidence>
<keyword evidence="1" id="KW-0134">Cell wall</keyword>
<keyword evidence="6" id="KW-0812">Transmembrane</keyword>
<reference evidence="9" key="2">
    <citation type="submission" date="2021-09" db="EMBL/GenBank/DDBJ databases">
        <authorList>
            <person name="Gilroy R."/>
        </authorList>
    </citation>
    <scope>NUCLEOTIDE SEQUENCE</scope>
    <source>
        <strain evidence="9">ChiBcec21-2208</strain>
    </source>
</reference>
<dbReference type="PROSITE" id="PS50847">
    <property type="entry name" value="GRAM_POS_ANCHORING"/>
    <property type="match status" value="1"/>
</dbReference>
<organism evidence="9 10">
    <name type="scientific">Subdoligranulum variabile</name>
    <dbReference type="NCBI Taxonomy" id="214851"/>
    <lineage>
        <taxon>Bacteria</taxon>
        <taxon>Bacillati</taxon>
        <taxon>Bacillota</taxon>
        <taxon>Clostridia</taxon>
        <taxon>Eubacteriales</taxon>
        <taxon>Oscillospiraceae</taxon>
        <taxon>Subdoligranulum</taxon>
    </lineage>
</organism>
<feature type="transmembrane region" description="Helical" evidence="6">
    <location>
        <begin position="1104"/>
        <end position="1122"/>
    </location>
</feature>
<evidence type="ECO:0000256" key="3">
    <source>
        <dbReference type="ARBA" id="ARBA00022729"/>
    </source>
</evidence>
<keyword evidence="3 7" id="KW-0732">Signal</keyword>
<evidence type="ECO:0000313" key="10">
    <source>
        <dbReference type="Proteomes" id="UP000782880"/>
    </source>
</evidence>
<dbReference type="InterPro" id="IPR032675">
    <property type="entry name" value="LRR_dom_sf"/>
</dbReference>
<proteinExistence type="predicted"/>
<feature type="compositionally biased region" description="Low complexity" evidence="5">
    <location>
        <begin position="1065"/>
        <end position="1079"/>
    </location>
</feature>
<feature type="signal peptide" evidence="7">
    <location>
        <begin position="1"/>
        <end position="29"/>
    </location>
</feature>